<gene>
    <name evidence="3" type="ORF">BECKSD772D_GA0070982_105018</name>
    <name evidence="2" type="ORF">BECKSD772E_GA0070983_101624</name>
    <name evidence="1" type="ORF">BECKSD772F_GA0070984_101328</name>
</gene>
<name>A0A451BMD2_9GAMM</name>
<evidence type="ECO:0000313" key="3">
    <source>
        <dbReference type="EMBL" id="VFK79452.1"/>
    </source>
</evidence>
<accession>A0A451BMD2</accession>
<dbReference type="EMBL" id="CAADHB010000050">
    <property type="protein sequence ID" value="VFK79452.1"/>
    <property type="molecule type" value="Genomic_DNA"/>
</dbReference>
<dbReference type="AlphaFoldDB" id="A0A451BMD2"/>
<dbReference type="EMBL" id="CAADFU010000016">
    <property type="protein sequence ID" value="VFK42328.1"/>
    <property type="molecule type" value="Genomic_DNA"/>
</dbReference>
<proteinExistence type="predicted"/>
<protein>
    <submittedName>
        <fullName evidence="3">Uncharacterized protein</fullName>
    </submittedName>
</protein>
<dbReference type="EMBL" id="CAADFR010000013">
    <property type="protein sequence ID" value="VFK37279.1"/>
    <property type="molecule type" value="Genomic_DNA"/>
</dbReference>
<sequence>MNGKDTGKAFGTASEYRRNRRVGHSLAPAVMITRYCSADAPQSSLFTTLIFNKNKNFLVVLEAIPLMMESHTNYKRTVNQDSGSRFRYVLSHKDDASRELTLTILAFDVPRQS</sequence>
<evidence type="ECO:0000313" key="1">
    <source>
        <dbReference type="EMBL" id="VFK37279.1"/>
    </source>
</evidence>
<reference evidence="3" key="1">
    <citation type="submission" date="2019-02" db="EMBL/GenBank/DDBJ databases">
        <authorList>
            <person name="Gruber-Vodicka R. H."/>
            <person name="Seah K. B. B."/>
        </authorList>
    </citation>
    <scope>NUCLEOTIDE SEQUENCE</scope>
    <source>
        <strain evidence="3">BECK_S127</strain>
        <strain evidence="2">BECK_S1320</strain>
        <strain evidence="1">BECK_S1321</strain>
    </source>
</reference>
<evidence type="ECO:0000313" key="2">
    <source>
        <dbReference type="EMBL" id="VFK42328.1"/>
    </source>
</evidence>
<organism evidence="3">
    <name type="scientific">Candidatus Kentrum sp. SD</name>
    <dbReference type="NCBI Taxonomy" id="2126332"/>
    <lineage>
        <taxon>Bacteria</taxon>
        <taxon>Pseudomonadati</taxon>
        <taxon>Pseudomonadota</taxon>
        <taxon>Gammaproteobacteria</taxon>
        <taxon>Candidatus Kentrum</taxon>
    </lineage>
</organism>